<evidence type="ECO:0000256" key="12">
    <source>
        <dbReference type="PROSITE-ProRule" id="PRU00309"/>
    </source>
</evidence>
<comment type="similarity">
    <text evidence="2">Belongs to the ubiquitin family. SUMO subfamily.</text>
</comment>
<keyword evidence="9 12" id="KW-0238">DNA-binding</keyword>
<dbReference type="PANTHER" id="PTHR10562">
    <property type="entry name" value="SMALL UBIQUITIN-RELATED MODIFIER"/>
    <property type="match status" value="1"/>
</dbReference>
<comment type="function">
    <text evidence="10">Ubiquitin-like protein which can be covalently attached to target lysines either as a monomer or as a lysine-linked polymer. Does not seem to be involved in protein degradation and may function as an antagonist of ubiquitin in the degradation process. Plays a role in a number of cellular processes such as nuclear transport, DNA replication and repair, mitosis and signal transduction. Covalent attachment to its substrates requires prior activation by the E1 complex sae1-sae2 and linkage to the E2 enzyme ube2i.</text>
</comment>
<dbReference type="Gene3D" id="3.10.20.90">
    <property type="entry name" value="Phosphatidylinositol 3-kinase Catalytic Subunit, Chain A, domain 1"/>
    <property type="match status" value="1"/>
</dbReference>
<accession>A0A9J7YXT8</accession>
<dbReference type="PROSITE" id="PS50950">
    <property type="entry name" value="ZF_THAP"/>
    <property type="match status" value="1"/>
</dbReference>
<dbReference type="InterPro" id="IPR038441">
    <property type="entry name" value="THAP_Znf_sf"/>
</dbReference>
<dbReference type="Ensembl" id="ENSCCRT00000116923.1">
    <property type="protein sequence ID" value="ENSCCRP00000123413.1"/>
    <property type="gene ID" value="ENSCCRG00000061289.1"/>
</dbReference>
<evidence type="ECO:0000256" key="4">
    <source>
        <dbReference type="ARBA" id="ARBA00022723"/>
    </source>
</evidence>
<reference evidence="15" key="1">
    <citation type="submission" date="2025-08" db="UniProtKB">
        <authorList>
            <consortium name="Ensembl"/>
        </authorList>
    </citation>
    <scope>IDENTIFICATION</scope>
</reference>
<dbReference type="InterPro" id="IPR022617">
    <property type="entry name" value="Rad60/SUMO-like_dom"/>
</dbReference>
<dbReference type="GO" id="GO:0008270">
    <property type="term" value="F:zinc ion binding"/>
    <property type="evidence" value="ECO:0007669"/>
    <property type="project" value="UniProtKB-KW"/>
</dbReference>
<dbReference type="InterPro" id="IPR000626">
    <property type="entry name" value="Ubiquitin-like_dom"/>
</dbReference>
<dbReference type="SUPFAM" id="SSF54236">
    <property type="entry name" value="Ubiquitin-like"/>
    <property type="match status" value="1"/>
</dbReference>
<evidence type="ECO:0000259" key="14">
    <source>
        <dbReference type="PROSITE" id="PS50950"/>
    </source>
</evidence>
<keyword evidence="3" id="KW-1017">Isopeptide bond</keyword>
<evidence type="ECO:0000256" key="9">
    <source>
        <dbReference type="ARBA" id="ARBA00023125"/>
    </source>
</evidence>
<proteinExistence type="inferred from homology"/>
<comment type="subunit">
    <text evidence="11">Interacts with SAE2 and UBE2I. Covalently attached to a number of proteins.</text>
</comment>
<evidence type="ECO:0000256" key="5">
    <source>
        <dbReference type="ARBA" id="ARBA00022771"/>
    </source>
</evidence>
<dbReference type="Gene3D" id="6.20.210.20">
    <property type="entry name" value="THAP domain"/>
    <property type="match status" value="1"/>
</dbReference>
<sequence length="189" mass="21335">MGVRCIVKSCDNKQGRLGNTMMFHRIPTKNADLMNRWLLVLGIVPNTPVNTITKYFVCSEHFTVDDYFEKMQVATRTMKRVLKDTAIPSIIKTGQIGSPVAVEGVKTENDHINLKVAGQDGSVVQFKIKRHTPLSKLMKAYCERQGLSIRQIRFRFDGQPINETDTPAQLEMEDEDTIDVFQQQTGGAC</sequence>
<dbReference type="Pfam" id="PF11976">
    <property type="entry name" value="Rad60-SLD"/>
    <property type="match status" value="1"/>
</dbReference>
<evidence type="ECO:0000256" key="6">
    <source>
        <dbReference type="ARBA" id="ARBA00022786"/>
    </source>
</evidence>
<keyword evidence="6" id="KW-0833">Ubl conjugation pathway</keyword>
<dbReference type="Pfam" id="PF05485">
    <property type="entry name" value="THAP"/>
    <property type="match status" value="1"/>
</dbReference>
<dbReference type="GO" id="GO:0016605">
    <property type="term" value="C:PML body"/>
    <property type="evidence" value="ECO:0007669"/>
    <property type="project" value="UniProtKB-SubCell"/>
</dbReference>
<evidence type="ECO:0000256" key="8">
    <source>
        <dbReference type="ARBA" id="ARBA00022843"/>
    </source>
</evidence>
<feature type="domain" description="THAP-type" evidence="14">
    <location>
        <begin position="1"/>
        <end position="91"/>
    </location>
</feature>
<evidence type="ECO:0000256" key="3">
    <source>
        <dbReference type="ARBA" id="ARBA00022499"/>
    </source>
</evidence>
<dbReference type="FunFam" id="3.10.20.90:FF:000022">
    <property type="entry name" value="Small ubiquitin-related modifier"/>
    <property type="match status" value="1"/>
</dbReference>
<dbReference type="InterPro" id="IPR006612">
    <property type="entry name" value="THAP_Znf"/>
</dbReference>
<name>A0A9J7YXT8_CYPCA</name>
<dbReference type="SMART" id="SM00980">
    <property type="entry name" value="THAP"/>
    <property type="match status" value="1"/>
</dbReference>
<organism evidence="15 16">
    <name type="scientific">Cyprinus carpio carpio</name>
    <dbReference type="NCBI Taxonomy" id="630221"/>
    <lineage>
        <taxon>Eukaryota</taxon>
        <taxon>Metazoa</taxon>
        <taxon>Chordata</taxon>
        <taxon>Craniata</taxon>
        <taxon>Vertebrata</taxon>
        <taxon>Euteleostomi</taxon>
        <taxon>Actinopterygii</taxon>
        <taxon>Neopterygii</taxon>
        <taxon>Teleostei</taxon>
        <taxon>Ostariophysi</taxon>
        <taxon>Cypriniformes</taxon>
        <taxon>Cyprinidae</taxon>
        <taxon>Cyprininae</taxon>
        <taxon>Cyprinus</taxon>
    </lineage>
</organism>
<dbReference type="InterPro" id="IPR029071">
    <property type="entry name" value="Ubiquitin-like_domsf"/>
</dbReference>
<dbReference type="PROSITE" id="PS50053">
    <property type="entry name" value="UBIQUITIN_2"/>
    <property type="match status" value="1"/>
</dbReference>
<dbReference type="SMART" id="SM00692">
    <property type="entry name" value="DM3"/>
    <property type="match status" value="1"/>
</dbReference>
<dbReference type="GO" id="GO:0003677">
    <property type="term" value="F:DNA binding"/>
    <property type="evidence" value="ECO:0007669"/>
    <property type="project" value="UniProtKB-UniRule"/>
</dbReference>
<dbReference type="SUPFAM" id="SSF57716">
    <property type="entry name" value="Glucocorticoid receptor-like (DNA-binding domain)"/>
    <property type="match status" value="1"/>
</dbReference>
<evidence type="ECO:0000313" key="15">
    <source>
        <dbReference type="Ensembl" id="ENSCCRP00000123413.1"/>
    </source>
</evidence>
<dbReference type="AlphaFoldDB" id="A0A9J7YXT8"/>
<keyword evidence="5 12" id="KW-0863">Zinc-finger</keyword>
<protein>
    <submittedName>
        <fullName evidence="15">Uncharacterized protein</fullName>
    </submittedName>
</protein>
<keyword evidence="16" id="KW-1185">Reference proteome</keyword>
<evidence type="ECO:0000256" key="1">
    <source>
        <dbReference type="ARBA" id="ARBA00004322"/>
    </source>
</evidence>
<keyword evidence="4" id="KW-0479">Metal-binding</keyword>
<dbReference type="CDD" id="cd16115">
    <property type="entry name" value="Ubl_SUMO2_3_4"/>
    <property type="match status" value="1"/>
</dbReference>
<keyword evidence="7" id="KW-0862">Zinc</keyword>
<dbReference type="SMART" id="SM00213">
    <property type="entry name" value="UBQ"/>
    <property type="match status" value="1"/>
</dbReference>
<dbReference type="GeneTree" id="ENSGT00950000182895"/>
<evidence type="ECO:0000256" key="7">
    <source>
        <dbReference type="ARBA" id="ARBA00022833"/>
    </source>
</evidence>
<evidence type="ECO:0000313" key="16">
    <source>
        <dbReference type="Proteomes" id="UP001108240"/>
    </source>
</evidence>
<keyword evidence="8" id="KW-0832">Ubl conjugation</keyword>
<evidence type="ECO:0000256" key="10">
    <source>
        <dbReference type="ARBA" id="ARBA00057717"/>
    </source>
</evidence>
<reference evidence="15" key="2">
    <citation type="submission" date="2025-09" db="UniProtKB">
        <authorList>
            <consortium name="Ensembl"/>
        </authorList>
    </citation>
    <scope>IDENTIFICATION</scope>
</reference>
<evidence type="ECO:0000259" key="13">
    <source>
        <dbReference type="PROSITE" id="PS50053"/>
    </source>
</evidence>
<evidence type="ECO:0000256" key="11">
    <source>
        <dbReference type="ARBA" id="ARBA00066049"/>
    </source>
</evidence>
<feature type="domain" description="Ubiquitin-like" evidence="13">
    <location>
        <begin position="110"/>
        <end position="187"/>
    </location>
</feature>
<evidence type="ECO:0000256" key="2">
    <source>
        <dbReference type="ARBA" id="ARBA00009185"/>
    </source>
</evidence>
<comment type="subcellular location">
    <subcellularLocation>
        <location evidence="1">Nucleus</location>
        <location evidence="1">PML body</location>
    </subcellularLocation>
</comment>
<dbReference type="Proteomes" id="UP001108240">
    <property type="component" value="Unplaced"/>
</dbReference>